<reference evidence="2 3" key="1">
    <citation type="journal article" date="2009" name="Nat. Genet.">
        <title>The genome of the cucumber, Cucumis sativus L.</title>
        <authorList>
            <person name="Huang S."/>
            <person name="Li R."/>
            <person name="Zhang Z."/>
            <person name="Li L."/>
            <person name="Gu X."/>
            <person name="Fan W."/>
            <person name="Lucas W.J."/>
            <person name="Wang X."/>
            <person name="Xie B."/>
            <person name="Ni P."/>
            <person name="Ren Y."/>
            <person name="Zhu H."/>
            <person name="Li J."/>
            <person name="Lin K."/>
            <person name="Jin W."/>
            <person name="Fei Z."/>
            <person name="Li G."/>
            <person name="Staub J."/>
            <person name="Kilian A."/>
            <person name="van der Vossen E.A."/>
            <person name="Wu Y."/>
            <person name="Guo J."/>
            <person name="He J."/>
            <person name="Jia Z."/>
            <person name="Ren Y."/>
            <person name="Tian G."/>
            <person name="Lu Y."/>
            <person name="Ruan J."/>
            <person name="Qian W."/>
            <person name="Wang M."/>
            <person name="Huang Q."/>
            <person name="Li B."/>
            <person name="Xuan Z."/>
            <person name="Cao J."/>
            <person name="Asan"/>
            <person name="Wu Z."/>
            <person name="Zhang J."/>
            <person name="Cai Q."/>
            <person name="Bai Y."/>
            <person name="Zhao B."/>
            <person name="Han Y."/>
            <person name="Li Y."/>
            <person name="Li X."/>
            <person name="Wang S."/>
            <person name="Shi Q."/>
            <person name="Liu S."/>
            <person name="Cho W.K."/>
            <person name="Kim J.Y."/>
            <person name="Xu Y."/>
            <person name="Heller-Uszynska K."/>
            <person name="Miao H."/>
            <person name="Cheng Z."/>
            <person name="Zhang S."/>
            <person name="Wu J."/>
            <person name="Yang Y."/>
            <person name="Kang H."/>
            <person name="Li M."/>
            <person name="Liang H."/>
            <person name="Ren X."/>
            <person name="Shi Z."/>
            <person name="Wen M."/>
            <person name="Jian M."/>
            <person name="Yang H."/>
            <person name="Zhang G."/>
            <person name="Yang Z."/>
            <person name="Chen R."/>
            <person name="Liu S."/>
            <person name="Li J."/>
            <person name="Ma L."/>
            <person name="Liu H."/>
            <person name="Zhou Y."/>
            <person name="Zhao J."/>
            <person name="Fang X."/>
            <person name="Li G."/>
            <person name="Fang L."/>
            <person name="Li Y."/>
            <person name="Liu D."/>
            <person name="Zheng H."/>
            <person name="Zhang Y."/>
            <person name="Qin N."/>
            <person name="Li Z."/>
            <person name="Yang G."/>
            <person name="Yang S."/>
            <person name="Bolund L."/>
            <person name="Kristiansen K."/>
            <person name="Zheng H."/>
            <person name="Li S."/>
            <person name="Zhang X."/>
            <person name="Yang H."/>
            <person name="Wang J."/>
            <person name="Sun R."/>
            <person name="Zhang B."/>
            <person name="Jiang S."/>
            <person name="Wang J."/>
            <person name="Du Y."/>
            <person name="Li S."/>
        </authorList>
    </citation>
    <scope>NUCLEOTIDE SEQUENCE [LARGE SCALE GENOMIC DNA]</scope>
    <source>
        <strain evidence="3">cv. 9930</strain>
    </source>
</reference>
<organism evidence="2 3">
    <name type="scientific">Cucumis sativus</name>
    <name type="common">Cucumber</name>
    <dbReference type="NCBI Taxonomy" id="3659"/>
    <lineage>
        <taxon>Eukaryota</taxon>
        <taxon>Viridiplantae</taxon>
        <taxon>Streptophyta</taxon>
        <taxon>Embryophyta</taxon>
        <taxon>Tracheophyta</taxon>
        <taxon>Spermatophyta</taxon>
        <taxon>Magnoliopsida</taxon>
        <taxon>eudicotyledons</taxon>
        <taxon>Gunneridae</taxon>
        <taxon>Pentapetalae</taxon>
        <taxon>rosids</taxon>
        <taxon>fabids</taxon>
        <taxon>Cucurbitales</taxon>
        <taxon>Cucurbitaceae</taxon>
        <taxon>Benincaseae</taxon>
        <taxon>Cucumis</taxon>
    </lineage>
</organism>
<keyword evidence="1" id="KW-1133">Transmembrane helix</keyword>
<proteinExistence type="predicted"/>
<dbReference type="AlphaFoldDB" id="A0A0A0KY26"/>
<dbReference type="EMBL" id="CM002925">
    <property type="protein sequence ID" value="KGN53759.1"/>
    <property type="molecule type" value="Genomic_DNA"/>
</dbReference>
<sequence length="119" mass="12768">MENKILAAKLQQKNQDSVVSDQSNTVETKEIASKQDFATAMATTCPKEIQVDETKLTAASSETQDNISVGGSTANSAAIESDLETTRRIDVAVLSSKHLFLILPVLILIAAVYLSSLQD</sequence>
<dbReference type="Proteomes" id="UP000029981">
    <property type="component" value="Chromosome 4"/>
</dbReference>
<dbReference type="eggNOG" id="ENOG502QPXD">
    <property type="taxonomic scope" value="Eukaryota"/>
</dbReference>
<reference evidence="2 3" key="2">
    <citation type="journal article" date="2009" name="PLoS ONE">
        <title>An integrated genetic and cytogenetic map of the cucumber genome.</title>
        <authorList>
            <person name="Ren Y."/>
            <person name="Zhang Z."/>
            <person name="Liu J."/>
            <person name="Staub J.E."/>
            <person name="Han Y."/>
            <person name="Cheng Z."/>
            <person name="Li X."/>
            <person name="Lu J."/>
            <person name="Miao H."/>
            <person name="Kang H."/>
            <person name="Xie B."/>
            <person name="Gu X."/>
            <person name="Wang X."/>
            <person name="Du Y."/>
            <person name="Jin W."/>
            <person name="Huang S."/>
        </authorList>
    </citation>
    <scope>NUCLEOTIDE SEQUENCE [LARGE SCALE GENOMIC DNA]</scope>
    <source>
        <strain evidence="3">cv. 9930</strain>
    </source>
</reference>
<name>A0A0A0KY26_CUCSA</name>
<reference evidence="2 3" key="3">
    <citation type="journal article" date="2010" name="BMC Genomics">
        <title>Transcriptome sequencing and comparative analysis of cucumber flowers with different sex types.</title>
        <authorList>
            <person name="Guo S."/>
            <person name="Zheng Y."/>
            <person name="Joung J.G."/>
            <person name="Liu S."/>
            <person name="Zhang Z."/>
            <person name="Crasta O.R."/>
            <person name="Sobral B.W."/>
            <person name="Xu Y."/>
            <person name="Huang S."/>
            <person name="Fei Z."/>
        </authorList>
    </citation>
    <scope>NUCLEOTIDE SEQUENCE [LARGE SCALE GENOMIC DNA]</scope>
    <source>
        <strain evidence="3">cv. 9930</strain>
    </source>
</reference>
<feature type="transmembrane region" description="Helical" evidence="1">
    <location>
        <begin position="98"/>
        <end position="116"/>
    </location>
</feature>
<evidence type="ECO:0000256" key="1">
    <source>
        <dbReference type="SAM" id="Phobius"/>
    </source>
</evidence>
<evidence type="ECO:0000313" key="2">
    <source>
        <dbReference type="EMBL" id="KGN53759.1"/>
    </source>
</evidence>
<keyword evidence="3" id="KW-1185">Reference proteome</keyword>
<keyword evidence="1" id="KW-0812">Transmembrane</keyword>
<dbReference type="Gramene" id="KGN53759">
    <property type="protein sequence ID" value="KGN53759"/>
    <property type="gene ID" value="Csa_4G123320"/>
</dbReference>
<protein>
    <submittedName>
        <fullName evidence="2">Uncharacterized protein</fullName>
    </submittedName>
</protein>
<evidence type="ECO:0000313" key="3">
    <source>
        <dbReference type="Proteomes" id="UP000029981"/>
    </source>
</evidence>
<keyword evidence="1" id="KW-0472">Membrane</keyword>
<reference evidence="2 3" key="4">
    <citation type="journal article" date="2011" name="BMC Genomics">
        <title>RNA-Seq improves annotation of protein-coding genes in the cucumber genome.</title>
        <authorList>
            <person name="Li Z."/>
            <person name="Zhang Z."/>
            <person name="Yan P."/>
            <person name="Huang S."/>
            <person name="Fei Z."/>
            <person name="Lin K."/>
        </authorList>
    </citation>
    <scope>NUCLEOTIDE SEQUENCE [LARGE SCALE GENOMIC DNA]</scope>
    <source>
        <strain evidence="3">cv. 9930</strain>
    </source>
</reference>
<accession>A0A0A0KY26</accession>
<gene>
    <name evidence="2" type="ORF">Csa_4G123320</name>
</gene>